<feature type="transmembrane region" description="Helical" evidence="1">
    <location>
        <begin position="134"/>
        <end position="160"/>
    </location>
</feature>
<organism evidence="2 3">
    <name type="scientific">Hydrogenophaga aromaticivorans</name>
    <dbReference type="NCBI Taxonomy" id="2610898"/>
    <lineage>
        <taxon>Bacteria</taxon>
        <taxon>Pseudomonadati</taxon>
        <taxon>Pseudomonadota</taxon>
        <taxon>Betaproteobacteria</taxon>
        <taxon>Burkholderiales</taxon>
        <taxon>Comamonadaceae</taxon>
        <taxon>Hydrogenophaga</taxon>
    </lineage>
</organism>
<keyword evidence="3" id="KW-1185">Reference proteome</keyword>
<name>A0A7Y8KWI0_9BURK</name>
<feature type="transmembrane region" description="Helical" evidence="1">
    <location>
        <begin position="352"/>
        <end position="371"/>
    </location>
</feature>
<keyword evidence="1" id="KW-0472">Membrane</keyword>
<accession>A0A7Y8KWI0</accession>
<feature type="transmembrane region" description="Helical" evidence="1">
    <location>
        <begin position="377"/>
        <end position="400"/>
    </location>
</feature>
<dbReference type="EMBL" id="VYGV01000004">
    <property type="protein sequence ID" value="NWF44266.1"/>
    <property type="molecule type" value="Genomic_DNA"/>
</dbReference>
<gene>
    <name evidence="2" type="ORF">F3K02_03215</name>
</gene>
<reference evidence="2 3" key="1">
    <citation type="submission" date="2019-09" db="EMBL/GenBank/DDBJ databases">
        <title>Hydrogenophaga aromatica sp. nov., isolated from a para-xylene-degrading enrichment culture.</title>
        <authorList>
            <person name="Tancsics A."/>
            <person name="Banerjee S."/>
        </authorList>
    </citation>
    <scope>NUCLEOTIDE SEQUENCE [LARGE SCALE GENOMIC DNA]</scope>
    <source>
        <strain evidence="2 3">D2P1</strain>
    </source>
</reference>
<proteinExistence type="predicted"/>
<evidence type="ECO:0000313" key="3">
    <source>
        <dbReference type="Proteomes" id="UP000545507"/>
    </source>
</evidence>
<protein>
    <recommendedName>
        <fullName evidence="4">Polysaccharide biosynthesis protein</fullName>
    </recommendedName>
</protein>
<feature type="transmembrane region" description="Helical" evidence="1">
    <location>
        <begin position="166"/>
        <end position="188"/>
    </location>
</feature>
<feature type="transmembrane region" description="Helical" evidence="1">
    <location>
        <begin position="288"/>
        <end position="310"/>
    </location>
</feature>
<feature type="transmembrane region" description="Helical" evidence="1">
    <location>
        <begin position="316"/>
        <end position="340"/>
    </location>
</feature>
<feature type="transmembrane region" description="Helical" evidence="1">
    <location>
        <begin position="12"/>
        <end position="29"/>
    </location>
</feature>
<dbReference type="RefSeq" id="WP_177133279.1">
    <property type="nucleotide sequence ID" value="NZ_VYGV01000004.1"/>
</dbReference>
<evidence type="ECO:0008006" key="4">
    <source>
        <dbReference type="Google" id="ProtNLM"/>
    </source>
</evidence>
<dbReference type="AlphaFoldDB" id="A0A7Y8KWI0"/>
<feature type="transmembrane region" description="Helical" evidence="1">
    <location>
        <begin position="248"/>
        <end position="267"/>
    </location>
</feature>
<comment type="caution">
    <text evidence="2">The sequence shown here is derived from an EMBL/GenBank/DDBJ whole genome shotgun (WGS) entry which is preliminary data.</text>
</comment>
<dbReference type="Proteomes" id="UP000545507">
    <property type="component" value="Unassembled WGS sequence"/>
</dbReference>
<feature type="transmembrane region" description="Helical" evidence="1">
    <location>
        <begin position="79"/>
        <end position="98"/>
    </location>
</feature>
<keyword evidence="1" id="KW-0812">Transmembrane</keyword>
<evidence type="ECO:0000313" key="2">
    <source>
        <dbReference type="EMBL" id="NWF44266.1"/>
    </source>
</evidence>
<evidence type="ECO:0000256" key="1">
    <source>
        <dbReference type="SAM" id="Phobius"/>
    </source>
</evidence>
<keyword evidence="1" id="KW-1133">Transmembrane helix</keyword>
<feature type="transmembrane region" description="Helical" evidence="1">
    <location>
        <begin position="104"/>
        <end position="122"/>
    </location>
</feature>
<feature type="transmembrane region" description="Helical" evidence="1">
    <location>
        <begin position="208"/>
        <end position="228"/>
    </location>
</feature>
<sequence length="427" mass="46640">MRKNLLSAIAQTGASVGLALLSIAIFRFLSPDQVAFLRQHYFVPFALVTAFAPANQNYLRSILFSEPPSTDIRGEMNSLAIVQLVTGALLLIGIILSINRSGATVTWLNTVALMFALLLVLARTITTSILEFRGNYFTSIVLNNFGGAIPYISAFSFALISSQNSFFLGTIALNFLNIVAVLAIASRLSDRKSYQFANWTSGRFQFNFGRYLTLSQISLGSVVVYQGVEFFLYNHTQYNRVDIANYGLAFSTLAIIRQIILTAVQPLERLHNSIASVNVPGIGNIKQAVAIEITIYLILAGAILLLPPIIRFAFPNFAAAATFMPPLVLGVLGSAIQQIYSVRMIALARTGFLGSTQIALASASIIAVAFLNSSLSMINLVWILSSLIWLRGCIVIPLYAEFYGKKGSAVMWVTRLIVSTILPMCFF</sequence>